<organism evidence="2 3">
    <name type="scientific">Campylobacter aviculae</name>
    <dbReference type="NCBI Taxonomy" id="2510190"/>
    <lineage>
        <taxon>Bacteria</taxon>
        <taxon>Pseudomonadati</taxon>
        <taxon>Campylobacterota</taxon>
        <taxon>Epsilonproteobacteria</taxon>
        <taxon>Campylobacterales</taxon>
        <taxon>Campylobacteraceae</taxon>
        <taxon>Campylobacter</taxon>
    </lineage>
</organism>
<reference evidence="2 3" key="1">
    <citation type="submission" date="2018-05" db="EMBL/GenBank/DDBJ databases">
        <title>Novel Campyloabacter and Helicobacter Species and Strains.</title>
        <authorList>
            <person name="Mannion A.J."/>
            <person name="Shen Z."/>
            <person name="Fox J.G."/>
        </authorList>
    </citation>
    <scope>NUCLEOTIDE SEQUENCE [LARGE SCALE GENOMIC DNA]</scope>
    <source>
        <strain evidence="3">MIT17-670</strain>
    </source>
</reference>
<keyword evidence="3" id="KW-1185">Reference proteome</keyword>
<evidence type="ECO:0000256" key="1">
    <source>
        <dbReference type="SAM" id="SignalP"/>
    </source>
</evidence>
<comment type="caution">
    <text evidence="2">The sequence shown here is derived from an EMBL/GenBank/DDBJ whole genome shotgun (WGS) entry which is preliminary data.</text>
</comment>
<feature type="signal peptide" evidence="1">
    <location>
        <begin position="1"/>
        <end position="17"/>
    </location>
</feature>
<dbReference type="AlphaFoldDB" id="A0A4U7BIV7"/>
<proteinExistence type="predicted"/>
<dbReference type="RefSeq" id="WP_212741543.1">
    <property type="nucleotide sequence ID" value="NZ_NXMA01000008.1"/>
</dbReference>
<sequence>MVKVFFVFLCFIQTAFAISSLELAQNLVNNPTKNSQLQLLFSNSSYLDKSGNLNIARISRVLKTNSLITLNLSSPQTLKLTFRTKADPVIFFKILSDALMDAGYVYFIPVELILHNGNIDYTVEVESQYVLDPGTLYNLLKENSVYIENIRRVGIYDYQYDLNFDNAKLNTNVNIALNSLAVLERPLKDYIFKTQDASKLIIDASDADFWFPKVLFLDKNLNLIKSIKSNKKNNHFTEFIPSGTVYVIVSDMYSLDNIRRGLRVLLKK</sequence>
<gene>
    <name evidence="2" type="ORF">CQA76_05285</name>
</gene>
<feature type="chain" id="PRO_5020970966" description="Periplasmic protein" evidence="1">
    <location>
        <begin position="18"/>
        <end position="268"/>
    </location>
</feature>
<name>A0A4U7BIV7_9BACT</name>
<dbReference type="Proteomes" id="UP000310353">
    <property type="component" value="Unassembled WGS sequence"/>
</dbReference>
<dbReference type="EMBL" id="NXMA01000008">
    <property type="protein sequence ID" value="TKX31868.1"/>
    <property type="molecule type" value="Genomic_DNA"/>
</dbReference>
<protein>
    <recommendedName>
        <fullName evidence="4">Periplasmic protein</fullName>
    </recommendedName>
</protein>
<evidence type="ECO:0000313" key="3">
    <source>
        <dbReference type="Proteomes" id="UP000310353"/>
    </source>
</evidence>
<keyword evidence="1" id="KW-0732">Signal</keyword>
<evidence type="ECO:0000313" key="2">
    <source>
        <dbReference type="EMBL" id="TKX31868.1"/>
    </source>
</evidence>
<accession>A0A4U7BIV7</accession>
<evidence type="ECO:0008006" key="4">
    <source>
        <dbReference type="Google" id="ProtNLM"/>
    </source>
</evidence>